<accession>A0A1T4M9U4</accession>
<keyword evidence="3 6" id="KW-0032">Aminotransferase</keyword>
<feature type="domain" description="Aminotransferase class I/classII large" evidence="7">
    <location>
        <begin position="31"/>
        <end position="345"/>
    </location>
</feature>
<dbReference type="PANTHER" id="PTHR46383">
    <property type="entry name" value="ASPARTATE AMINOTRANSFERASE"/>
    <property type="match status" value="1"/>
</dbReference>
<dbReference type="EC" id="2.6.1.-" evidence="6"/>
<dbReference type="NCBIfam" id="NF005744">
    <property type="entry name" value="PRK07568.1"/>
    <property type="match status" value="1"/>
</dbReference>
<dbReference type="AlphaFoldDB" id="A0A1T4M9U4"/>
<reference evidence="8 9" key="1">
    <citation type="submission" date="2017-02" db="EMBL/GenBank/DDBJ databases">
        <authorList>
            <person name="Peterson S.W."/>
        </authorList>
    </citation>
    <scope>NUCLEOTIDE SEQUENCE [LARGE SCALE GENOMIC DNA]</scope>
    <source>
        <strain evidence="8 9">DSM 15102</strain>
    </source>
</reference>
<sequence>MKVSNRVWNIEASPMRKLNPIVRELIQQGIKVYQLNIGQPDIKTPNAFLNAIQDFSDEIISYTPSEGIPELIKSIQNYYKMYNIHFNEDEILVTNGGSEALLYAFMGVCDIGDQVLIPEPFYSNYNTFAKLAGAEIVAIPTKIEDDFALPSFEKLDALINKKVKAILLTHPGNPTGKVYNQEEMQRIAKLALKHDLFIIADEVYREFVYDGISYNSFASREEIKDRVIIIDSVSKRYSACGARIGCISSKNKQLMKQLLKVCQSRLSVPILEQIGATALFSTPKEYFYEIIEIYRKRRDIVYQSLKQMEGVICGKPQGAFYIIAKLPIDDCDAFAKWMLEKFRINNETLLLAPAKSFYSTQGMGNDEMRIAYILEEESLKRAMYILQEALKKYPGRKY</sequence>
<dbReference type="InterPro" id="IPR015421">
    <property type="entry name" value="PyrdxlP-dep_Trfase_major"/>
</dbReference>
<dbReference type="PROSITE" id="PS00105">
    <property type="entry name" value="AA_TRANSFER_CLASS_1"/>
    <property type="match status" value="1"/>
</dbReference>
<dbReference type="PRINTS" id="PR00753">
    <property type="entry name" value="ACCSYNTHASE"/>
</dbReference>
<evidence type="ECO:0000313" key="9">
    <source>
        <dbReference type="Proteomes" id="UP000196365"/>
    </source>
</evidence>
<dbReference type="PANTHER" id="PTHR46383:SF1">
    <property type="entry name" value="ASPARTATE AMINOTRANSFERASE"/>
    <property type="match status" value="1"/>
</dbReference>
<dbReference type="OrthoDB" id="9802328at2"/>
<keyword evidence="4 6" id="KW-0808">Transferase</keyword>
<evidence type="ECO:0000256" key="4">
    <source>
        <dbReference type="ARBA" id="ARBA00022679"/>
    </source>
</evidence>
<dbReference type="GO" id="GO:0006520">
    <property type="term" value="P:amino acid metabolic process"/>
    <property type="evidence" value="ECO:0007669"/>
    <property type="project" value="InterPro"/>
</dbReference>
<dbReference type="Gene3D" id="3.90.1150.10">
    <property type="entry name" value="Aspartate Aminotransferase, domain 1"/>
    <property type="match status" value="1"/>
</dbReference>
<dbReference type="GO" id="GO:0030170">
    <property type="term" value="F:pyridoxal phosphate binding"/>
    <property type="evidence" value="ECO:0007669"/>
    <property type="project" value="InterPro"/>
</dbReference>
<comment type="similarity">
    <text evidence="2 6">Belongs to the class-I pyridoxal-phosphate-dependent aminotransferase family.</text>
</comment>
<dbReference type="EMBL" id="FUWV01000006">
    <property type="protein sequence ID" value="SJZ63671.1"/>
    <property type="molecule type" value="Genomic_DNA"/>
</dbReference>
<dbReference type="RefSeq" id="WP_087678690.1">
    <property type="nucleotide sequence ID" value="NZ_FUWV01000006.1"/>
</dbReference>
<protein>
    <recommendedName>
        <fullName evidence="6">Aminotransferase</fullName>
        <ecNumber evidence="6">2.6.1.-</ecNumber>
    </recommendedName>
</protein>
<dbReference type="InterPro" id="IPR004839">
    <property type="entry name" value="Aminotransferase_I/II_large"/>
</dbReference>
<evidence type="ECO:0000313" key="8">
    <source>
        <dbReference type="EMBL" id="SJZ63671.1"/>
    </source>
</evidence>
<dbReference type="InterPro" id="IPR004838">
    <property type="entry name" value="NHTrfase_class1_PyrdxlP-BS"/>
</dbReference>
<dbReference type="Proteomes" id="UP000196365">
    <property type="component" value="Unassembled WGS sequence"/>
</dbReference>
<organism evidence="8 9">
    <name type="scientific">Garciella nitratireducens DSM 15102</name>
    <dbReference type="NCBI Taxonomy" id="1121911"/>
    <lineage>
        <taxon>Bacteria</taxon>
        <taxon>Bacillati</taxon>
        <taxon>Bacillota</taxon>
        <taxon>Clostridia</taxon>
        <taxon>Eubacteriales</taxon>
        <taxon>Eubacteriaceae</taxon>
        <taxon>Garciella</taxon>
    </lineage>
</organism>
<name>A0A1T4M9U4_9FIRM</name>
<evidence type="ECO:0000256" key="3">
    <source>
        <dbReference type="ARBA" id="ARBA00022576"/>
    </source>
</evidence>
<gene>
    <name evidence="8" type="ORF">SAMN02745973_01258</name>
</gene>
<dbReference type="SUPFAM" id="SSF53383">
    <property type="entry name" value="PLP-dependent transferases"/>
    <property type="match status" value="1"/>
</dbReference>
<evidence type="ECO:0000256" key="2">
    <source>
        <dbReference type="ARBA" id="ARBA00007441"/>
    </source>
</evidence>
<evidence type="ECO:0000256" key="5">
    <source>
        <dbReference type="ARBA" id="ARBA00022898"/>
    </source>
</evidence>
<dbReference type="InterPro" id="IPR015424">
    <property type="entry name" value="PyrdxlP-dep_Trfase"/>
</dbReference>
<dbReference type="InterPro" id="IPR050596">
    <property type="entry name" value="AspAT/PAT-like"/>
</dbReference>
<dbReference type="InterPro" id="IPR015422">
    <property type="entry name" value="PyrdxlP-dep_Trfase_small"/>
</dbReference>
<evidence type="ECO:0000256" key="1">
    <source>
        <dbReference type="ARBA" id="ARBA00001933"/>
    </source>
</evidence>
<dbReference type="GO" id="GO:0008483">
    <property type="term" value="F:transaminase activity"/>
    <property type="evidence" value="ECO:0007669"/>
    <property type="project" value="UniProtKB-KW"/>
</dbReference>
<dbReference type="CDD" id="cd00609">
    <property type="entry name" value="AAT_like"/>
    <property type="match status" value="1"/>
</dbReference>
<evidence type="ECO:0000256" key="6">
    <source>
        <dbReference type="RuleBase" id="RU000481"/>
    </source>
</evidence>
<comment type="cofactor">
    <cofactor evidence="1 6">
        <name>pyridoxal 5'-phosphate</name>
        <dbReference type="ChEBI" id="CHEBI:597326"/>
    </cofactor>
</comment>
<dbReference type="Gene3D" id="3.40.640.10">
    <property type="entry name" value="Type I PLP-dependent aspartate aminotransferase-like (Major domain)"/>
    <property type="match status" value="1"/>
</dbReference>
<evidence type="ECO:0000259" key="7">
    <source>
        <dbReference type="Pfam" id="PF00155"/>
    </source>
</evidence>
<keyword evidence="5" id="KW-0663">Pyridoxal phosphate</keyword>
<proteinExistence type="inferred from homology"/>
<keyword evidence="9" id="KW-1185">Reference proteome</keyword>
<dbReference type="Pfam" id="PF00155">
    <property type="entry name" value="Aminotran_1_2"/>
    <property type="match status" value="1"/>
</dbReference>